<evidence type="ECO:0000313" key="2">
    <source>
        <dbReference type="Proteomes" id="UP000828390"/>
    </source>
</evidence>
<gene>
    <name evidence="1" type="ORF">DPMN_159082</name>
</gene>
<dbReference type="AlphaFoldDB" id="A0A9D4EJ25"/>
<keyword evidence="2" id="KW-1185">Reference proteome</keyword>
<organism evidence="1 2">
    <name type="scientific">Dreissena polymorpha</name>
    <name type="common">Zebra mussel</name>
    <name type="synonym">Mytilus polymorpha</name>
    <dbReference type="NCBI Taxonomy" id="45954"/>
    <lineage>
        <taxon>Eukaryota</taxon>
        <taxon>Metazoa</taxon>
        <taxon>Spiralia</taxon>
        <taxon>Lophotrochozoa</taxon>
        <taxon>Mollusca</taxon>
        <taxon>Bivalvia</taxon>
        <taxon>Autobranchia</taxon>
        <taxon>Heteroconchia</taxon>
        <taxon>Euheterodonta</taxon>
        <taxon>Imparidentia</taxon>
        <taxon>Neoheterodontei</taxon>
        <taxon>Myida</taxon>
        <taxon>Dreissenoidea</taxon>
        <taxon>Dreissenidae</taxon>
        <taxon>Dreissena</taxon>
    </lineage>
</organism>
<comment type="caution">
    <text evidence="1">The sequence shown here is derived from an EMBL/GenBank/DDBJ whole genome shotgun (WGS) entry which is preliminary data.</text>
</comment>
<evidence type="ECO:0000313" key="1">
    <source>
        <dbReference type="EMBL" id="KAH3781257.1"/>
    </source>
</evidence>
<name>A0A9D4EJ25_DREPO</name>
<proteinExistence type="predicted"/>
<reference evidence="1" key="1">
    <citation type="journal article" date="2019" name="bioRxiv">
        <title>The Genome of the Zebra Mussel, Dreissena polymorpha: A Resource for Invasive Species Research.</title>
        <authorList>
            <person name="McCartney M.A."/>
            <person name="Auch B."/>
            <person name="Kono T."/>
            <person name="Mallez S."/>
            <person name="Zhang Y."/>
            <person name="Obille A."/>
            <person name="Becker A."/>
            <person name="Abrahante J.E."/>
            <person name="Garbe J."/>
            <person name="Badalamenti J.P."/>
            <person name="Herman A."/>
            <person name="Mangelson H."/>
            <person name="Liachko I."/>
            <person name="Sullivan S."/>
            <person name="Sone E.D."/>
            <person name="Koren S."/>
            <person name="Silverstein K.A.T."/>
            <person name="Beckman K.B."/>
            <person name="Gohl D.M."/>
        </authorList>
    </citation>
    <scope>NUCLEOTIDE SEQUENCE</scope>
    <source>
        <strain evidence="1">Duluth1</strain>
        <tissue evidence="1">Whole animal</tissue>
    </source>
</reference>
<dbReference type="EMBL" id="JAIWYP010000008">
    <property type="protein sequence ID" value="KAH3781257.1"/>
    <property type="molecule type" value="Genomic_DNA"/>
</dbReference>
<protein>
    <submittedName>
        <fullName evidence="1">Uncharacterized protein</fullName>
    </submittedName>
</protein>
<accession>A0A9D4EJ25</accession>
<dbReference type="Proteomes" id="UP000828390">
    <property type="component" value="Unassembled WGS sequence"/>
</dbReference>
<sequence length="67" mass="7499">MCLKASFIWGFDTSSCFEPTLQPWCTALVGDIGTASTSCFVSRKRRKRHHVNVDCNEVIQVVCTGLF</sequence>
<reference evidence="1" key="2">
    <citation type="submission" date="2020-11" db="EMBL/GenBank/DDBJ databases">
        <authorList>
            <person name="McCartney M.A."/>
            <person name="Auch B."/>
            <person name="Kono T."/>
            <person name="Mallez S."/>
            <person name="Becker A."/>
            <person name="Gohl D.M."/>
            <person name="Silverstein K.A.T."/>
            <person name="Koren S."/>
            <person name="Bechman K.B."/>
            <person name="Herman A."/>
            <person name="Abrahante J.E."/>
            <person name="Garbe J."/>
        </authorList>
    </citation>
    <scope>NUCLEOTIDE SEQUENCE</scope>
    <source>
        <strain evidence="1">Duluth1</strain>
        <tissue evidence="1">Whole animal</tissue>
    </source>
</reference>